<proteinExistence type="predicted"/>
<reference evidence="2" key="1">
    <citation type="submission" date="2016-11" db="UniProtKB">
        <authorList>
            <consortium name="WormBaseParasite"/>
        </authorList>
    </citation>
    <scope>IDENTIFICATION</scope>
    <source>
        <strain evidence="2">KR3021</strain>
    </source>
</reference>
<dbReference type="Proteomes" id="UP000095286">
    <property type="component" value="Unplaced"/>
</dbReference>
<organism evidence="1 2">
    <name type="scientific">Rhabditophanes sp. KR3021</name>
    <dbReference type="NCBI Taxonomy" id="114890"/>
    <lineage>
        <taxon>Eukaryota</taxon>
        <taxon>Metazoa</taxon>
        <taxon>Ecdysozoa</taxon>
        <taxon>Nematoda</taxon>
        <taxon>Chromadorea</taxon>
        <taxon>Rhabditida</taxon>
        <taxon>Tylenchina</taxon>
        <taxon>Panagrolaimomorpha</taxon>
        <taxon>Strongyloidoidea</taxon>
        <taxon>Alloionematidae</taxon>
        <taxon>Rhabditophanes</taxon>
    </lineage>
</organism>
<dbReference type="WBParaSite" id="RSKR_0000921400.1">
    <property type="protein sequence ID" value="RSKR_0000921400.1"/>
    <property type="gene ID" value="RSKR_0000921400"/>
</dbReference>
<sequence length="371" mass="41343">MQLSRTRSLIHQAVRSASNNGIIIESFGNKKVITLDRPKSLNALDLGMVREMYPKLKEWNEDGKTKMVIIKGSGEKAFCAGGDVLAVTKSYTAGGSTMYKDFFREEYILNNLIATYKIPYIALIDGITMGGGCGLSINGKYRIATEKTLLAMPETALGLFPDVGGSYFLPRLPGKLGLFLALTGYRLKGLDVYFSQMATHFVNSSDLAGLEKALLALNEFGESDVNGALSKFLPEAGTQPTNFSLTEVIEKINKCFTSQTYEGILKNLEEDGSEWALKQLSILNKMSPTSLKVTFQQLEYGSKMTHSEVFPMEYRLTQRFVADHDFHEGCRAILVDKDRNPKWKPSKLEDVSEKTVANYFKRLPESEELTL</sequence>
<accession>A0AC35UA32</accession>
<protein>
    <submittedName>
        <fullName evidence="2">3-hydroxyisobutyryl-CoA hydrolase, mitochondrial</fullName>
    </submittedName>
</protein>
<evidence type="ECO:0000313" key="2">
    <source>
        <dbReference type="WBParaSite" id="RSKR_0000921400.1"/>
    </source>
</evidence>
<name>A0AC35UA32_9BILA</name>
<evidence type="ECO:0000313" key="1">
    <source>
        <dbReference type="Proteomes" id="UP000095286"/>
    </source>
</evidence>